<keyword evidence="1" id="KW-0472">Membrane</keyword>
<dbReference type="AlphaFoldDB" id="A0A0E9N6R3"/>
<dbReference type="InterPro" id="IPR003675">
    <property type="entry name" value="Rce1/LyrA-like_dom"/>
</dbReference>
<feature type="transmembrane region" description="Helical" evidence="1">
    <location>
        <begin position="138"/>
        <end position="157"/>
    </location>
</feature>
<feature type="transmembrane region" description="Helical" evidence="1">
    <location>
        <begin position="73"/>
        <end position="96"/>
    </location>
</feature>
<dbReference type="OrthoDB" id="324900at2"/>
<dbReference type="Pfam" id="PF02517">
    <property type="entry name" value="Rce1-like"/>
    <property type="match status" value="1"/>
</dbReference>
<dbReference type="STRING" id="1220578.FPE01S_06_00050"/>
<name>A0A0E9N6R3_9BACT</name>
<keyword evidence="1" id="KW-0812">Transmembrane</keyword>
<dbReference type="RefSeq" id="WP_052956131.1">
    <property type="nucleotide sequence ID" value="NZ_BBWV01000006.1"/>
</dbReference>
<feature type="transmembrane region" description="Helical" evidence="1">
    <location>
        <begin position="7"/>
        <end position="26"/>
    </location>
</feature>
<feature type="transmembrane region" description="Helical" evidence="1">
    <location>
        <begin position="108"/>
        <end position="126"/>
    </location>
</feature>
<gene>
    <name evidence="3" type="ORF">FPE01S_06_00050</name>
</gene>
<sequence length="274" mass="29864">MAIRYGWIRALLFLLVYLMVWLALSLLPVNFYLLYTIGSLAGVALVFAFTRWLDGRPLSGAGLQWNGYEAQPVIGCCIAISMLGTATLFLVANGQLQWMAAEWTGDSFFLSLGLMIMVAITEELAFRGYVLRNLMLSLPAPAALLVSALLFALFHAGNPNAGWLPLVNIFIAGLLLGINFLYTQNCWFGIGLHFAWNFFQGPVLGFAVSGMEQQSILSPSMGHDQLLTGGAFGLEGSLLATILELVALIVLYIIYQNDNSRPGTGAAAKKIYRI</sequence>
<dbReference type="GO" id="GO:0004175">
    <property type="term" value="F:endopeptidase activity"/>
    <property type="evidence" value="ECO:0007669"/>
    <property type="project" value="UniProtKB-ARBA"/>
</dbReference>
<feature type="transmembrane region" description="Helical" evidence="1">
    <location>
        <begin position="194"/>
        <end position="211"/>
    </location>
</feature>
<keyword evidence="4" id="KW-1185">Reference proteome</keyword>
<dbReference type="GO" id="GO:0080120">
    <property type="term" value="P:CAAX-box protein maturation"/>
    <property type="evidence" value="ECO:0007669"/>
    <property type="project" value="UniProtKB-ARBA"/>
</dbReference>
<reference evidence="3 4" key="1">
    <citation type="submission" date="2015-04" db="EMBL/GenBank/DDBJ databases">
        <title>Whole genome shotgun sequence of Flavihumibacter petaseus NBRC 106054.</title>
        <authorList>
            <person name="Miyazawa S."/>
            <person name="Hosoyama A."/>
            <person name="Hashimoto M."/>
            <person name="Noguchi M."/>
            <person name="Tsuchikane K."/>
            <person name="Ohji S."/>
            <person name="Yamazoe A."/>
            <person name="Ichikawa N."/>
            <person name="Kimura A."/>
            <person name="Fujita N."/>
        </authorList>
    </citation>
    <scope>NUCLEOTIDE SEQUENCE [LARGE SCALE GENOMIC DNA]</scope>
    <source>
        <strain evidence="3 4">NBRC 106054</strain>
    </source>
</reference>
<organism evidence="3 4">
    <name type="scientific">Flavihumibacter petaseus NBRC 106054</name>
    <dbReference type="NCBI Taxonomy" id="1220578"/>
    <lineage>
        <taxon>Bacteria</taxon>
        <taxon>Pseudomonadati</taxon>
        <taxon>Bacteroidota</taxon>
        <taxon>Chitinophagia</taxon>
        <taxon>Chitinophagales</taxon>
        <taxon>Chitinophagaceae</taxon>
        <taxon>Flavihumibacter</taxon>
    </lineage>
</organism>
<evidence type="ECO:0000313" key="4">
    <source>
        <dbReference type="Proteomes" id="UP000033121"/>
    </source>
</evidence>
<comment type="caution">
    <text evidence="3">The sequence shown here is derived from an EMBL/GenBank/DDBJ whole genome shotgun (WGS) entry which is preliminary data.</text>
</comment>
<feature type="domain" description="CAAX prenyl protease 2/Lysostaphin resistance protein A-like" evidence="2">
    <location>
        <begin position="107"/>
        <end position="199"/>
    </location>
</feature>
<dbReference type="EMBL" id="BBWV01000006">
    <property type="protein sequence ID" value="GAO45514.1"/>
    <property type="molecule type" value="Genomic_DNA"/>
</dbReference>
<dbReference type="PANTHER" id="PTHR39430:SF1">
    <property type="entry name" value="PROTEASE"/>
    <property type="match status" value="1"/>
</dbReference>
<accession>A0A0E9N6R3</accession>
<feature type="transmembrane region" description="Helical" evidence="1">
    <location>
        <begin position="163"/>
        <end position="182"/>
    </location>
</feature>
<evidence type="ECO:0000313" key="3">
    <source>
        <dbReference type="EMBL" id="GAO45514.1"/>
    </source>
</evidence>
<dbReference type="Proteomes" id="UP000033121">
    <property type="component" value="Unassembled WGS sequence"/>
</dbReference>
<protein>
    <recommendedName>
        <fullName evidence="2">CAAX prenyl protease 2/Lysostaphin resistance protein A-like domain-containing protein</fullName>
    </recommendedName>
</protein>
<evidence type="ECO:0000256" key="1">
    <source>
        <dbReference type="SAM" id="Phobius"/>
    </source>
</evidence>
<feature type="transmembrane region" description="Helical" evidence="1">
    <location>
        <begin position="231"/>
        <end position="255"/>
    </location>
</feature>
<feature type="transmembrane region" description="Helical" evidence="1">
    <location>
        <begin position="32"/>
        <end position="53"/>
    </location>
</feature>
<keyword evidence="1" id="KW-1133">Transmembrane helix</keyword>
<proteinExistence type="predicted"/>
<evidence type="ECO:0000259" key="2">
    <source>
        <dbReference type="Pfam" id="PF02517"/>
    </source>
</evidence>
<dbReference type="PANTHER" id="PTHR39430">
    <property type="entry name" value="MEMBRANE-ASSOCIATED PROTEASE-RELATED"/>
    <property type="match status" value="1"/>
</dbReference>